<keyword evidence="1" id="KW-0812">Transmembrane</keyword>
<keyword evidence="1" id="KW-1133">Transmembrane helix</keyword>
<dbReference type="EMBL" id="UZAF01002254">
    <property type="protein sequence ID" value="VDO10382.1"/>
    <property type="molecule type" value="Genomic_DNA"/>
</dbReference>
<evidence type="ECO:0000256" key="1">
    <source>
        <dbReference type="SAM" id="Phobius"/>
    </source>
</evidence>
<proteinExistence type="predicted"/>
<keyword evidence="3" id="KW-1185">Reference proteome</keyword>
<protein>
    <submittedName>
        <fullName evidence="2 4">Uncharacterized protein</fullName>
    </submittedName>
</protein>
<evidence type="ECO:0000313" key="2">
    <source>
        <dbReference type="EMBL" id="VDO10382.1"/>
    </source>
</evidence>
<dbReference type="AlphaFoldDB" id="A0A0N4VWE3"/>
<keyword evidence="1" id="KW-0472">Membrane</keyword>
<sequence>MTFLNYDKKFWIKWICWRFSSRHQRRSCSCFEVHIHGCSSGHAFMRTFSSCSTNTALNRNLVLFFRKFSIMRSKYDSIEGREMPSSLAIPIPQRLFIEINYWIIFIPTIFSLFGPNVTKRSRKASCINVEEKRFIAFSIFGMSLVLDFHSEL</sequence>
<evidence type="ECO:0000313" key="3">
    <source>
        <dbReference type="Proteomes" id="UP000268014"/>
    </source>
</evidence>
<feature type="transmembrane region" description="Helical" evidence="1">
    <location>
        <begin position="95"/>
        <end position="113"/>
    </location>
</feature>
<organism evidence="4">
    <name type="scientific">Haemonchus placei</name>
    <name type="common">Barber's pole worm</name>
    <dbReference type="NCBI Taxonomy" id="6290"/>
    <lineage>
        <taxon>Eukaryota</taxon>
        <taxon>Metazoa</taxon>
        <taxon>Ecdysozoa</taxon>
        <taxon>Nematoda</taxon>
        <taxon>Chromadorea</taxon>
        <taxon>Rhabditida</taxon>
        <taxon>Rhabditina</taxon>
        <taxon>Rhabditomorpha</taxon>
        <taxon>Strongyloidea</taxon>
        <taxon>Trichostrongylidae</taxon>
        <taxon>Haemonchus</taxon>
    </lineage>
</organism>
<reference evidence="4" key="1">
    <citation type="submission" date="2017-02" db="UniProtKB">
        <authorList>
            <consortium name="WormBaseParasite"/>
        </authorList>
    </citation>
    <scope>IDENTIFICATION</scope>
</reference>
<dbReference type="WBParaSite" id="HPLM_0000161301-mRNA-1">
    <property type="protein sequence ID" value="HPLM_0000161301-mRNA-1"/>
    <property type="gene ID" value="HPLM_0000161301"/>
</dbReference>
<gene>
    <name evidence="2" type="ORF">HPLM_LOCUS1611</name>
</gene>
<evidence type="ECO:0000313" key="4">
    <source>
        <dbReference type="WBParaSite" id="HPLM_0000161301-mRNA-1"/>
    </source>
</evidence>
<dbReference type="Proteomes" id="UP000268014">
    <property type="component" value="Unassembled WGS sequence"/>
</dbReference>
<reference evidence="2 3" key="2">
    <citation type="submission" date="2018-11" db="EMBL/GenBank/DDBJ databases">
        <authorList>
            <consortium name="Pathogen Informatics"/>
        </authorList>
    </citation>
    <scope>NUCLEOTIDE SEQUENCE [LARGE SCALE GENOMIC DNA]</scope>
    <source>
        <strain evidence="2 3">MHpl1</strain>
    </source>
</reference>
<name>A0A0N4VWE3_HAEPC</name>
<accession>A0A0N4VWE3</accession>